<dbReference type="Pfam" id="PF16989">
    <property type="entry name" value="T6SS_VasJ"/>
    <property type="match status" value="1"/>
</dbReference>
<feature type="domain" description="ImpA N-terminal" evidence="1">
    <location>
        <begin position="31"/>
        <end position="134"/>
    </location>
</feature>
<reference evidence="2 3" key="1">
    <citation type="submission" date="2019-03" db="EMBL/GenBank/DDBJ databases">
        <title>Genomic Encyclopedia of Type Strains, Phase IV (KMG-IV): sequencing the most valuable type-strain genomes for metagenomic binning, comparative biology and taxonomic classification.</title>
        <authorList>
            <person name="Goeker M."/>
        </authorList>
    </citation>
    <scope>NUCLEOTIDE SEQUENCE [LARGE SCALE GENOMIC DNA]</scope>
    <source>
        <strain evidence="2 3">DSM 28404</strain>
    </source>
</reference>
<name>A0A4R2SMD3_9PAST</name>
<keyword evidence="3" id="KW-1185">Reference proteome</keyword>
<dbReference type="AlphaFoldDB" id="A0A4R2SMD3"/>
<dbReference type="Pfam" id="PF06812">
    <property type="entry name" value="ImpA_N"/>
    <property type="match status" value="1"/>
</dbReference>
<dbReference type="EMBL" id="SLYB01000037">
    <property type="protein sequence ID" value="TCP91179.1"/>
    <property type="molecule type" value="Genomic_DNA"/>
</dbReference>
<dbReference type="NCBIfam" id="TIGR03362">
    <property type="entry name" value="VI_chp_7"/>
    <property type="match status" value="1"/>
</dbReference>
<protein>
    <submittedName>
        <fullName evidence="2">Type VI secretion system protein VasJ</fullName>
    </submittedName>
</protein>
<accession>A0A4R2SMD3</accession>
<dbReference type="InterPro" id="IPR017739">
    <property type="entry name" value="T6SS-assoc_VCA0119"/>
</dbReference>
<gene>
    <name evidence="2" type="ORF">EDC44_13715</name>
</gene>
<dbReference type="PANTHER" id="PTHR37024">
    <property type="entry name" value="TYPE VI SECRETION SYSTEM DUF2094 AND IMPA-RELATED DOMAIN PROTEIN"/>
    <property type="match status" value="1"/>
</dbReference>
<evidence type="ECO:0000313" key="3">
    <source>
        <dbReference type="Proteomes" id="UP000295763"/>
    </source>
</evidence>
<dbReference type="PANTHER" id="PTHR37024:SF3">
    <property type="entry name" value="TYPE VI SECRETION SYSTEM PROTEIN TSSA"/>
    <property type="match status" value="1"/>
</dbReference>
<organism evidence="2 3">
    <name type="scientific">Cricetibacter osteomyelitidis</name>
    <dbReference type="NCBI Taxonomy" id="1521931"/>
    <lineage>
        <taxon>Bacteria</taxon>
        <taxon>Pseudomonadati</taxon>
        <taxon>Pseudomonadota</taxon>
        <taxon>Gammaproteobacteria</taxon>
        <taxon>Pasteurellales</taxon>
        <taxon>Pasteurellaceae</taxon>
        <taxon>Cricetibacter</taxon>
    </lineage>
</organism>
<sequence>MDWLPELPRSEKNAVGDMKYQNILQDIQTINSPVGEPDEESKLYVAIDEQVIKFGSLQHDTIDWTLLINSSMQYLTEVCKDYKVLQYFSYALLQQNANANLADFLALFAEFNEKYLFNAYPKPSQDNVINRFKARAITLILNRIEDAVLNKSIILSPEQNQATQDLLQKLSAQLSDYISESAVIFNKVLRKLTSEKSQELKPEEPSNHVQPSIITSTGKNAIAEKANLPDVSSFDLTNERKLKQFYLQVADTTCELDPAAELGYISRRYGLWHNITRLPEMNAQGVTPMQSIAVDKLMDYREAVIHTPDTTLLAKIEKTVVSSPYWIEGSYLSAQCCKALKFNEASDAIRNITKQFVEKHKDFAAAKFQNGEPFLPQNVINWLAQENTIGFNDSSQLNDFDDIYQTQGFVAVLRAIDEKLKQSSDLRTRSYLQLDKIHYFIAEGITNMALNELDELLENSKKYDIEQWDNSFFTQLNQLKIQLT</sequence>
<evidence type="ECO:0000313" key="2">
    <source>
        <dbReference type="EMBL" id="TCP91179.1"/>
    </source>
</evidence>
<proteinExistence type="predicted"/>
<dbReference type="InterPro" id="IPR010657">
    <property type="entry name" value="ImpA_N"/>
</dbReference>
<evidence type="ECO:0000259" key="1">
    <source>
        <dbReference type="Pfam" id="PF06812"/>
    </source>
</evidence>
<comment type="caution">
    <text evidence="2">The sequence shown here is derived from an EMBL/GenBank/DDBJ whole genome shotgun (WGS) entry which is preliminary data.</text>
</comment>
<dbReference type="Proteomes" id="UP000295763">
    <property type="component" value="Unassembled WGS sequence"/>
</dbReference>